<feature type="active site" description="Proton donor/acceptor" evidence="7">
    <location>
        <position position="192"/>
    </location>
</feature>
<accession>A0ABS8PWA0</accession>
<dbReference type="Pfam" id="PF03734">
    <property type="entry name" value="YkuD"/>
    <property type="match status" value="1"/>
</dbReference>
<comment type="pathway">
    <text evidence="1 7">Cell wall biogenesis; peptidoglycan biosynthesis.</text>
</comment>
<evidence type="ECO:0000256" key="1">
    <source>
        <dbReference type="ARBA" id="ARBA00004752"/>
    </source>
</evidence>
<evidence type="ECO:0000256" key="7">
    <source>
        <dbReference type="PROSITE-ProRule" id="PRU01373"/>
    </source>
</evidence>
<organism evidence="9 10">
    <name type="scientific">Niabella pedocola</name>
    <dbReference type="NCBI Taxonomy" id="1752077"/>
    <lineage>
        <taxon>Bacteria</taxon>
        <taxon>Pseudomonadati</taxon>
        <taxon>Bacteroidota</taxon>
        <taxon>Chitinophagia</taxon>
        <taxon>Chitinophagales</taxon>
        <taxon>Chitinophagaceae</taxon>
        <taxon>Niabella</taxon>
    </lineage>
</organism>
<evidence type="ECO:0000256" key="5">
    <source>
        <dbReference type="ARBA" id="ARBA00022984"/>
    </source>
</evidence>
<comment type="caution">
    <text evidence="9">The sequence shown here is derived from an EMBL/GenBank/DDBJ whole genome shotgun (WGS) entry which is preliminary data.</text>
</comment>
<feature type="domain" description="L,D-TPase catalytic" evidence="8">
    <location>
        <begin position="119"/>
        <end position="240"/>
    </location>
</feature>
<keyword evidence="5 7" id="KW-0573">Peptidoglycan synthesis</keyword>
<dbReference type="PANTHER" id="PTHR30582">
    <property type="entry name" value="L,D-TRANSPEPTIDASE"/>
    <property type="match status" value="1"/>
</dbReference>
<comment type="similarity">
    <text evidence="2">Belongs to the YkuD family.</text>
</comment>
<dbReference type="Gene3D" id="2.40.440.10">
    <property type="entry name" value="L,D-transpeptidase catalytic domain-like"/>
    <property type="match status" value="1"/>
</dbReference>
<dbReference type="InterPro" id="IPR038063">
    <property type="entry name" value="Transpep_catalytic_dom"/>
</dbReference>
<evidence type="ECO:0000256" key="6">
    <source>
        <dbReference type="ARBA" id="ARBA00023316"/>
    </source>
</evidence>
<gene>
    <name evidence="9" type="ORF">LQ567_21410</name>
</gene>
<evidence type="ECO:0000256" key="4">
    <source>
        <dbReference type="ARBA" id="ARBA00022960"/>
    </source>
</evidence>
<evidence type="ECO:0000259" key="8">
    <source>
        <dbReference type="PROSITE" id="PS52029"/>
    </source>
</evidence>
<dbReference type="PROSITE" id="PS52029">
    <property type="entry name" value="LD_TPASE"/>
    <property type="match status" value="1"/>
</dbReference>
<dbReference type="InterPro" id="IPR050979">
    <property type="entry name" value="LD-transpeptidase"/>
</dbReference>
<keyword evidence="10" id="KW-1185">Reference proteome</keyword>
<dbReference type="RefSeq" id="WP_231007825.1">
    <property type="nucleotide sequence ID" value="NZ_JAJNEC010000007.1"/>
</dbReference>
<dbReference type="InterPro" id="IPR005490">
    <property type="entry name" value="LD_TPept_cat_dom"/>
</dbReference>
<name>A0ABS8PWA0_9BACT</name>
<evidence type="ECO:0000313" key="10">
    <source>
        <dbReference type="Proteomes" id="UP001199816"/>
    </source>
</evidence>
<evidence type="ECO:0000256" key="2">
    <source>
        <dbReference type="ARBA" id="ARBA00005992"/>
    </source>
</evidence>
<dbReference type="SUPFAM" id="SSF141523">
    <property type="entry name" value="L,D-transpeptidase catalytic domain-like"/>
    <property type="match status" value="1"/>
</dbReference>
<protein>
    <submittedName>
        <fullName evidence="9">L,D-transpeptidase</fullName>
    </submittedName>
</protein>
<evidence type="ECO:0000313" key="9">
    <source>
        <dbReference type="EMBL" id="MCD2425356.1"/>
    </source>
</evidence>
<keyword evidence="3" id="KW-0808">Transferase</keyword>
<proteinExistence type="inferred from homology"/>
<feature type="active site" description="Nucleophile" evidence="7">
    <location>
        <position position="205"/>
    </location>
</feature>
<dbReference type="CDD" id="cd16913">
    <property type="entry name" value="YkuD_like"/>
    <property type="match status" value="1"/>
</dbReference>
<dbReference type="PANTHER" id="PTHR30582:SF2">
    <property type="entry name" value="L,D-TRANSPEPTIDASE YCIB-RELATED"/>
    <property type="match status" value="1"/>
</dbReference>
<dbReference type="EMBL" id="JAJNEC010000007">
    <property type="protein sequence ID" value="MCD2425356.1"/>
    <property type="molecule type" value="Genomic_DNA"/>
</dbReference>
<keyword evidence="4 7" id="KW-0133">Cell shape</keyword>
<dbReference type="Proteomes" id="UP001199816">
    <property type="component" value="Unassembled WGS sequence"/>
</dbReference>
<sequence>MNANFLTVTAICILLTACRQAEKQTAIIPQQPTAKDSVVKAAPELPGITYRFVKKKEWQALKDSFEGARHLDLLTAINRTDSSHIRRLDSILVPSDFSRPLAAYMPFPEEVPFLKDIPKILVFSLNAQAFGAYENGKLVLTGQTNTGRKSKPTPAHLYFANWKARKTNSTVNDEWVLKWNFNVHNTWGIGFHEYALPGYPASHSCMRLQERDAQFLYSWADQWILKNNQQVATGTPVVVFGQYPFGQPRPWFKLTEDPAALTIAPDSLKSHLSAWLPEILKKQQQRDSVLQTASVTMR</sequence>
<keyword evidence="6 7" id="KW-0961">Cell wall biogenesis/degradation</keyword>
<reference evidence="9 10" key="1">
    <citation type="submission" date="2021-11" db="EMBL/GenBank/DDBJ databases">
        <title>Genomic of Niabella pedocola.</title>
        <authorList>
            <person name="Wu T."/>
        </authorList>
    </citation>
    <scope>NUCLEOTIDE SEQUENCE [LARGE SCALE GENOMIC DNA]</scope>
    <source>
        <strain evidence="9 10">JCM 31011</strain>
    </source>
</reference>
<evidence type="ECO:0000256" key="3">
    <source>
        <dbReference type="ARBA" id="ARBA00022679"/>
    </source>
</evidence>